<evidence type="ECO:0000256" key="3">
    <source>
        <dbReference type="ARBA" id="ARBA00022516"/>
    </source>
</evidence>
<dbReference type="EC" id="2.3.1.274" evidence="8 10"/>
<keyword evidence="2 10" id="KW-0963">Cytoplasm</keyword>
<keyword evidence="6 10" id="KW-0594">Phospholipid biosynthesis</keyword>
<comment type="similarity">
    <text evidence="10">Belongs to the PlsX family.</text>
</comment>
<protein>
    <recommendedName>
        <fullName evidence="8 10">Phosphate acyltransferase</fullName>
        <ecNumber evidence="8 10">2.3.1.274</ecNumber>
    </recommendedName>
    <alternativeName>
        <fullName evidence="10">Acyl-ACP phosphotransacylase</fullName>
    </alternativeName>
    <alternativeName>
        <fullName evidence="10">Acyl-[acyl-carrier-protein]--phosphate acyltransferase</fullName>
    </alternativeName>
    <alternativeName>
        <fullName evidence="10">Phosphate-acyl-ACP acyltransferase</fullName>
    </alternativeName>
</protein>
<organism evidence="11 12">
    <name type="scientific">Bellilinea caldifistulae</name>
    <dbReference type="NCBI Taxonomy" id="360411"/>
    <lineage>
        <taxon>Bacteria</taxon>
        <taxon>Bacillati</taxon>
        <taxon>Chloroflexota</taxon>
        <taxon>Anaerolineae</taxon>
        <taxon>Anaerolineales</taxon>
        <taxon>Anaerolineaceae</taxon>
        <taxon>Bellilinea</taxon>
    </lineage>
</organism>
<evidence type="ECO:0000256" key="9">
    <source>
        <dbReference type="ARBA" id="ARBA00046608"/>
    </source>
</evidence>
<evidence type="ECO:0000256" key="10">
    <source>
        <dbReference type="HAMAP-Rule" id="MF_00019"/>
    </source>
</evidence>
<dbReference type="InterPro" id="IPR012281">
    <property type="entry name" value="Phospholipid_synth_PlsX-like"/>
</dbReference>
<dbReference type="OrthoDB" id="9806408at2"/>
<dbReference type="Proteomes" id="UP000050514">
    <property type="component" value="Unassembled WGS sequence"/>
</dbReference>
<dbReference type="EMBL" id="LGHJ01000005">
    <property type="protein sequence ID" value="KPL78366.1"/>
    <property type="molecule type" value="Genomic_DNA"/>
</dbReference>
<comment type="function">
    <text evidence="10">Catalyzes the reversible formation of acyl-phosphate (acyl-PO(4)) from acyl-[acyl-carrier-protein] (acyl-ACP). This enzyme utilizes acyl-ACP as fatty acyl donor, but not acyl-CoA.</text>
</comment>
<dbReference type="GO" id="GO:0006633">
    <property type="term" value="P:fatty acid biosynthetic process"/>
    <property type="evidence" value="ECO:0007669"/>
    <property type="project" value="UniProtKB-UniRule"/>
</dbReference>
<dbReference type="PANTHER" id="PTHR30100">
    <property type="entry name" value="FATTY ACID/PHOSPHOLIPID SYNTHESIS PROTEIN PLSX"/>
    <property type="match status" value="1"/>
</dbReference>
<dbReference type="Pfam" id="PF02504">
    <property type="entry name" value="FA_synthesis"/>
    <property type="match status" value="1"/>
</dbReference>
<dbReference type="PIRSF" id="PIRSF002465">
    <property type="entry name" value="Phsphlp_syn_PlsX"/>
    <property type="match status" value="1"/>
</dbReference>
<evidence type="ECO:0000256" key="7">
    <source>
        <dbReference type="ARBA" id="ARBA00023264"/>
    </source>
</evidence>
<evidence type="ECO:0000256" key="8">
    <source>
        <dbReference type="ARBA" id="ARBA00024069"/>
    </source>
</evidence>
<dbReference type="RefSeq" id="WP_061916380.1">
    <property type="nucleotide sequence ID" value="NZ_DF967971.1"/>
</dbReference>
<dbReference type="PANTHER" id="PTHR30100:SF1">
    <property type="entry name" value="PHOSPHATE ACYLTRANSFERASE"/>
    <property type="match status" value="1"/>
</dbReference>
<dbReference type="NCBIfam" id="TIGR00182">
    <property type="entry name" value="plsX"/>
    <property type="match status" value="1"/>
</dbReference>
<dbReference type="SUPFAM" id="SSF53659">
    <property type="entry name" value="Isocitrate/Isopropylmalate dehydrogenase-like"/>
    <property type="match status" value="1"/>
</dbReference>
<dbReference type="Gene3D" id="3.40.718.10">
    <property type="entry name" value="Isopropylmalate Dehydrogenase"/>
    <property type="match status" value="1"/>
</dbReference>
<comment type="pathway">
    <text evidence="10">Lipid metabolism; phospholipid metabolism.</text>
</comment>
<dbReference type="HAMAP" id="MF_00019">
    <property type="entry name" value="PlsX"/>
    <property type="match status" value="1"/>
</dbReference>
<keyword evidence="5 10" id="KW-0443">Lipid metabolism</keyword>
<comment type="subcellular location">
    <subcellularLocation>
        <location evidence="10">Cytoplasm</location>
    </subcellularLocation>
    <text evidence="10">Associated with the membrane possibly through PlsY.</text>
</comment>
<evidence type="ECO:0000256" key="2">
    <source>
        <dbReference type="ARBA" id="ARBA00022490"/>
    </source>
</evidence>
<keyword evidence="7 10" id="KW-1208">Phospholipid metabolism</keyword>
<keyword evidence="12" id="KW-1185">Reference proteome</keyword>
<evidence type="ECO:0000313" key="11">
    <source>
        <dbReference type="EMBL" id="KPL78366.1"/>
    </source>
</evidence>
<comment type="caution">
    <text evidence="11">The sequence shown here is derived from an EMBL/GenBank/DDBJ whole genome shotgun (WGS) entry which is preliminary data.</text>
</comment>
<name>A0A0P6Y9C7_9CHLR</name>
<proteinExistence type="inferred from homology"/>
<evidence type="ECO:0000256" key="6">
    <source>
        <dbReference type="ARBA" id="ARBA00023209"/>
    </source>
</evidence>
<accession>A0A0P6Y9C7</accession>
<reference evidence="11 12" key="1">
    <citation type="submission" date="2015-07" db="EMBL/GenBank/DDBJ databases">
        <title>Draft genome of Bellilinea caldifistulae DSM 17877.</title>
        <authorList>
            <person name="Hemp J."/>
            <person name="Ward L.M."/>
            <person name="Pace L.A."/>
            <person name="Fischer W.W."/>
        </authorList>
    </citation>
    <scope>NUCLEOTIDE SEQUENCE [LARGE SCALE GENOMIC DNA]</scope>
    <source>
        <strain evidence="11 12">GOMI-1</strain>
    </source>
</reference>
<gene>
    <name evidence="10" type="primary">plsX</name>
    <name evidence="11" type="ORF">AC812_01100</name>
</gene>
<dbReference type="GO" id="GO:0043811">
    <property type="term" value="F:phosphate:acyl-[acyl carrier protein] acyltransferase activity"/>
    <property type="evidence" value="ECO:0007669"/>
    <property type="project" value="UniProtKB-UniRule"/>
</dbReference>
<comment type="catalytic activity">
    <reaction evidence="1 10">
        <text>a fatty acyl-[ACP] + phosphate = an acyl phosphate + holo-[ACP]</text>
        <dbReference type="Rhea" id="RHEA:42292"/>
        <dbReference type="Rhea" id="RHEA-COMP:9685"/>
        <dbReference type="Rhea" id="RHEA-COMP:14125"/>
        <dbReference type="ChEBI" id="CHEBI:43474"/>
        <dbReference type="ChEBI" id="CHEBI:59918"/>
        <dbReference type="ChEBI" id="CHEBI:64479"/>
        <dbReference type="ChEBI" id="CHEBI:138651"/>
        <dbReference type="EC" id="2.3.1.274"/>
    </reaction>
</comment>
<comment type="subunit">
    <text evidence="9 10">Homodimer. Probably interacts with PlsY.</text>
</comment>
<evidence type="ECO:0000256" key="4">
    <source>
        <dbReference type="ARBA" id="ARBA00022679"/>
    </source>
</evidence>
<evidence type="ECO:0000256" key="1">
    <source>
        <dbReference type="ARBA" id="ARBA00001232"/>
    </source>
</evidence>
<dbReference type="InterPro" id="IPR003664">
    <property type="entry name" value="FA_synthesis"/>
</dbReference>
<keyword evidence="3 10" id="KW-0444">Lipid biosynthesis</keyword>
<dbReference type="GO" id="GO:0005737">
    <property type="term" value="C:cytoplasm"/>
    <property type="evidence" value="ECO:0007669"/>
    <property type="project" value="UniProtKB-SubCell"/>
</dbReference>
<dbReference type="GO" id="GO:0008654">
    <property type="term" value="P:phospholipid biosynthetic process"/>
    <property type="evidence" value="ECO:0007669"/>
    <property type="project" value="UniProtKB-KW"/>
</dbReference>
<dbReference type="AlphaFoldDB" id="A0A0P6Y9C7"/>
<dbReference type="UniPathway" id="UPA00085"/>
<evidence type="ECO:0000256" key="5">
    <source>
        <dbReference type="ARBA" id="ARBA00023098"/>
    </source>
</evidence>
<sequence length="344" mass="36709">MTIILDAMGSDQYPDPEIQAAVIAAKEFSEEIILVGDENLVKPKLKALDSQNLPIHIEHAPDLVEMGEKPVEAAKRKPRNSMAVGLNLVKEGRGDAFVTAGNTGAAMFNALRILGRIKGVARPALTALFPVRGGHCVVLDIGANADCRPEFLLQFAVLGSIYAEKVLNRKNPRVGLLSNGEEAGKGNQLIKDTFPILEKSGLNFIGNVEGKELFGGAADVVVTDGFTGNILLKSSEAVAKLLTDTLKEELTASTITKIGALLARPAFNKLKAMMDPAEVGAAPLLGIDGLVFVGHGRSDNRAMYNAIRIARQAVKADLLPALRSAIEERLEMVENIAKTTLNQS</sequence>
<dbReference type="STRING" id="360411.AC812_01100"/>
<dbReference type="PATRIC" id="fig|360411.5.peg.1923"/>
<evidence type="ECO:0000313" key="12">
    <source>
        <dbReference type="Proteomes" id="UP000050514"/>
    </source>
</evidence>
<keyword evidence="4 10" id="KW-0808">Transferase</keyword>